<evidence type="ECO:0000313" key="1">
    <source>
        <dbReference type="Proteomes" id="UP000025227"/>
    </source>
</evidence>
<evidence type="ECO:0000313" key="2">
    <source>
        <dbReference type="WBParaSite" id="HCON_00047550-00001"/>
    </source>
</evidence>
<keyword evidence="1" id="KW-1185">Reference proteome</keyword>
<dbReference type="Proteomes" id="UP000025227">
    <property type="component" value="Unplaced"/>
</dbReference>
<reference evidence="2" key="1">
    <citation type="submission" date="2020-12" db="UniProtKB">
        <authorList>
            <consortium name="WormBaseParasite"/>
        </authorList>
    </citation>
    <scope>IDENTIFICATION</scope>
    <source>
        <strain evidence="2">MHco3</strain>
    </source>
</reference>
<name>A0A7I4Y5H1_HAECO</name>
<sequence>MNEENVEPRVPEARTTHWTTLARDRDERKPYWRPFEEVDNQRGDRCYRSDGEEFRPSPLVLPGLSRLACGVPIFRTCSSCQLPANAHGW</sequence>
<proteinExistence type="predicted"/>
<protein>
    <submittedName>
        <fullName evidence="2">Uncharacterized protein</fullName>
    </submittedName>
</protein>
<dbReference type="OrthoDB" id="5897510at2759"/>
<dbReference type="AlphaFoldDB" id="A0A7I4Y5H1"/>
<accession>A0A7I4Y5H1</accession>
<dbReference type="WBParaSite" id="HCON_00047550-00001">
    <property type="protein sequence ID" value="HCON_00047550-00001"/>
    <property type="gene ID" value="HCON_00047550"/>
</dbReference>
<organism evidence="1 2">
    <name type="scientific">Haemonchus contortus</name>
    <name type="common">Barber pole worm</name>
    <dbReference type="NCBI Taxonomy" id="6289"/>
    <lineage>
        <taxon>Eukaryota</taxon>
        <taxon>Metazoa</taxon>
        <taxon>Ecdysozoa</taxon>
        <taxon>Nematoda</taxon>
        <taxon>Chromadorea</taxon>
        <taxon>Rhabditida</taxon>
        <taxon>Rhabditina</taxon>
        <taxon>Rhabditomorpha</taxon>
        <taxon>Strongyloidea</taxon>
        <taxon>Trichostrongylidae</taxon>
        <taxon>Haemonchus</taxon>
    </lineage>
</organism>